<evidence type="ECO:0000313" key="2">
    <source>
        <dbReference type="EMBL" id="ACZ30528.1"/>
    </source>
</evidence>
<dbReference type="HOGENOM" id="CLU_172614_3_0_11"/>
<evidence type="ECO:0000313" key="3">
    <source>
        <dbReference type="Proteomes" id="UP000002255"/>
    </source>
</evidence>
<dbReference type="KEGG" id="xce:Xcel_1498"/>
<protein>
    <submittedName>
        <fullName evidence="2">Uncharacterized protein</fullName>
    </submittedName>
</protein>
<reference evidence="2 3" key="2">
    <citation type="journal article" date="2010" name="Stand. Genomic Sci.">
        <title>Complete genome sequence of Xylanimonas cellulosilytica type strain (XIL07).</title>
        <authorList>
            <person name="Foster B."/>
            <person name="Pukall R."/>
            <person name="Abt B."/>
            <person name="Nolan M."/>
            <person name="Glavina Del Rio T."/>
            <person name="Chen F."/>
            <person name="Lucas S."/>
            <person name="Tice H."/>
            <person name="Pitluck S."/>
            <person name="Cheng J.-F."/>
            <person name="Chertkov O."/>
            <person name="Brettin T."/>
            <person name="Han C."/>
            <person name="Detter J.C."/>
            <person name="Bruce D."/>
            <person name="Goodwin L."/>
            <person name="Ivanova N."/>
            <person name="Mavromatis K."/>
            <person name="Pati A."/>
            <person name="Mikhailova N."/>
            <person name="Chen A."/>
            <person name="Palaniappan K."/>
            <person name="Land M."/>
            <person name="Hauser L."/>
            <person name="Chang Y.-J."/>
            <person name="Jeffries C.D."/>
            <person name="Chain P."/>
            <person name="Rohde M."/>
            <person name="Goeker M."/>
            <person name="Bristow J."/>
            <person name="Eisen J.A."/>
            <person name="Markowitz V."/>
            <person name="Hugenholtz P."/>
            <person name="Kyrpides N.C."/>
            <person name="Klenk H.-P."/>
            <person name="Lapidus A."/>
        </authorList>
    </citation>
    <scope>NUCLEOTIDE SEQUENCE [LARGE SCALE GENOMIC DNA]</scope>
    <source>
        <strain evidence="3">DSM 15894 / CECT 5975 / LMG 20990 / XIL07</strain>
    </source>
</reference>
<dbReference type="EMBL" id="CP001821">
    <property type="protein sequence ID" value="ACZ30528.1"/>
    <property type="molecule type" value="Genomic_DNA"/>
</dbReference>
<reference evidence="3" key="1">
    <citation type="submission" date="2009-11" db="EMBL/GenBank/DDBJ databases">
        <title>The complete chromosome of Xylanimonas cellulosilytica DSM 15894.</title>
        <authorList>
            <consortium name="US DOE Joint Genome Institute (JGI-PGF)"/>
            <person name="Lucas S."/>
            <person name="Copeland A."/>
            <person name="Lapidus A."/>
            <person name="Glavina del Rio T."/>
            <person name="Dalin E."/>
            <person name="Tice H."/>
            <person name="Bruce D."/>
            <person name="Goodwin L."/>
            <person name="Pitluck S."/>
            <person name="Kyrpides N."/>
            <person name="Mavromatis K."/>
            <person name="Ivanova N."/>
            <person name="Mikhailova N."/>
            <person name="Foster B."/>
            <person name="Clum A."/>
            <person name="Brettin T."/>
            <person name="Detter J.C."/>
            <person name="Han C."/>
            <person name="Larimer F."/>
            <person name="Land M."/>
            <person name="Hauser L."/>
            <person name="Markowitz V."/>
            <person name="Cheng J.F."/>
            <person name="Hugenholtz P."/>
            <person name="Woyke T."/>
            <person name="Wu D."/>
            <person name="Gehrich-Schroeter G."/>
            <person name="Schneider S."/>
            <person name="Pukall S.R."/>
            <person name="Klenk H.P."/>
            <person name="Eisen J.A."/>
        </authorList>
    </citation>
    <scope>NUCLEOTIDE SEQUENCE [LARGE SCALE GENOMIC DNA]</scope>
    <source>
        <strain evidence="3">DSM 15894 / CECT 5975 / LMG 20990 / XIL07</strain>
    </source>
</reference>
<dbReference type="AlphaFoldDB" id="D1BS36"/>
<keyword evidence="1" id="KW-1133">Transmembrane helix</keyword>
<dbReference type="NCBIfam" id="NF041681">
    <property type="entry name" value="HGxxPAAW"/>
    <property type="match status" value="1"/>
</dbReference>
<evidence type="ECO:0000256" key="1">
    <source>
        <dbReference type="SAM" id="Phobius"/>
    </source>
</evidence>
<dbReference type="Proteomes" id="UP000002255">
    <property type="component" value="Chromosome"/>
</dbReference>
<name>D1BS36_XYLCX</name>
<dbReference type="STRING" id="446471.Xcel_1498"/>
<sequence>MRGITTAMADNNADTRAAAAYLPDAAPFHNEGKTLASWVAMIGVTVGAIIAAGGFLAPTLWLIVVGAVIVVGSLIAGVVLRGLGHGQPRPAAPETLQDRA</sequence>
<dbReference type="OrthoDB" id="5149710at2"/>
<gene>
    <name evidence="2" type="ordered locus">Xcel_1498</name>
</gene>
<proteinExistence type="predicted"/>
<feature type="transmembrane region" description="Helical" evidence="1">
    <location>
        <begin position="61"/>
        <end position="80"/>
    </location>
</feature>
<accession>D1BS36</accession>
<keyword evidence="1" id="KW-0812">Transmembrane</keyword>
<keyword evidence="3" id="KW-1185">Reference proteome</keyword>
<organism evidence="2 3">
    <name type="scientific">Xylanimonas cellulosilytica (strain DSM 15894 / JCM 12276 / CECT 5975 / KCTC 9989 / LMG 20990 / NBRC 107835 / XIL07)</name>
    <dbReference type="NCBI Taxonomy" id="446471"/>
    <lineage>
        <taxon>Bacteria</taxon>
        <taxon>Bacillati</taxon>
        <taxon>Actinomycetota</taxon>
        <taxon>Actinomycetes</taxon>
        <taxon>Micrococcales</taxon>
        <taxon>Promicromonosporaceae</taxon>
        <taxon>Xylanimonas</taxon>
    </lineage>
</organism>
<keyword evidence="1" id="KW-0472">Membrane</keyword>
<dbReference type="RefSeq" id="WP_012878270.1">
    <property type="nucleotide sequence ID" value="NC_013530.1"/>
</dbReference>
<dbReference type="eggNOG" id="ENOG5031E0J">
    <property type="taxonomic scope" value="Bacteria"/>
</dbReference>
<feature type="transmembrane region" description="Helical" evidence="1">
    <location>
        <begin position="35"/>
        <end position="55"/>
    </location>
</feature>